<comment type="caution">
    <text evidence="6">The sequence shown here is derived from an EMBL/GenBank/DDBJ whole genome shotgun (WGS) entry which is preliminary data.</text>
</comment>
<evidence type="ECO:0000256" key="1">
    <source>
        <dbReference type="ARBA" id="ARBA00022603"/>
    </source>
</evidence>
<keyword evidence="1 5" id="KW-0489">Methyltransferase</keyword>
<dbReference type="InterPro" id="IPR003742">
    <property type="entry name" value="RlmH-like"/>
</dbReference>
<evidence type="ECO:0000256" key="4">
    <source>
        <dbReference type="ARBA" id="ARBA00038303"/>
    </source>
</evidence>
<dbReference type="AlphaFoldDB" id="A0A9D2DEL2"/>
<dbReference type="Proteomes" id="UP000824014">
    <property type="component" value="Unassembled WGS sequence"/>
</dbReference>
<dbReference type="PIRSF" id="PIRSF004505">
    <property type="entry name" value="MT_bac"/>
    <property type="match status" value="1"/>
</dbReference>
<proteinExistence type="inferred from homology"/>
<dbReference type="Pfam" id="PF02590">
    <property type="entry name" value="SPOUT_MTase"/>
    <property type="match status" value="1"/>
</dbReference>
<name>A0A9D2DEL2_9BACT</name>
<dbReference type="SUPFAM" id="SSF75217">
    <property type="entry name" value="alpha/beta knot"/>
    <property type="match status" value="1"/>
</dbReference>
<accession>A0A9D2DEL2</accession>
<keyword evidence="5" id="KW-0963">Cytoplasm</keyword>
<comment type="catalytic activity">
    <reaction evidence="5">
        <text>pseudouridine(1915) in 23S rRNA + S-adenosyl-L-methionine = N(3)-methylpseudouridine(1915) in 23S rRNA + S-adenosyl-L-homocysteine + H(+)</text>
        <dbReference type="Rhea" id="RHEA:42752"/>
        <dbReference type="Rhea" id="RHEA-COMP:10221"/>
        <dbReference type="Rhea" id="RHEA-COMP:10222"/>
        <dbReference type="ChEBI" id="CHEBI:15378"/>
        <dbReference type="ChEBI" id="CHEBI:57856"/>
        <dbReference type="ChEBI" id="CHEBI:59789"/>
        <dbReference type="ChEBI" id="CHEBI:65314"/>
        <dbReference type="ChEBI" id="CHEBI:74486"/>
        <dbReference type="EC" id="2.1.1.177"/>
    </reaction>
</comment>
<feature type="binding site" evidence="5">
    <location>
        <position position="73"/>
    </location>
    <ligand>
        <name>S-adenosyl-L-methionine</name>
        <dbReference type="ChEBI" id="CHEBI:59789"/>
    </ligand>
</feature>
<reference evidence="6" key="2">
    <citation type="submission" date="2021-04" db="EMBL/GenBank/DDBJ databases">
        <authorList>
            <person name="Gilroy R."/>
        </authorList>
    </citation>
    <scope>NUCLEOTIDE SEQUENCE</scope>
    <source>
        <strain evidence="6">ChiHjej11B10-19426</strain>
    </source>
</reference>
<dbReference type="NCBIfam" id="NF000990">
    <property type="entry name" value="PRK00103.2-4"/>
    <property type="match status" value="1"/>
</dbReference>
<reference evidence="6" key="1">
    <citation type="journal article" date="2021" name="PeerJ">
        <title>Extensive microbial diversity within the chicken gut microbiome revealed by metagenomics and culture.</title>
        <authorList>
            <person name="Gilroy R."/>
            <person name="Ravi A."/>
            <person name="Getino M."/>
            <person name="Pursley I."/>
            <person name="Horton D.L."/>
            <person name="Alikhan N.F."/>
            <person name="Baker D."/>
            <person name="Gharbi K."/>
            <person name="Hall N."/>
            <person name="Watson M."/>
            <person name="Adriaenssens E.M."/>
            <person name="Foster-Nyarko E."/>
            <person name="Jarju S."/>
            <person name="Secka A."/>
            <person name="Antonio M."/>
            <person name="Oren A."/>
            <person name="Chaudhuri R.R."/>
            <person name="La Ragione R."/>
            <person name="Hildebrand F."/>
            <person name="Pallen M.J."/>
        </authorList>
    </citation>
    <scope>NUCLEOTIDE SEQUENCE</scope>
    <source>
        <strain evidence="6">ChiHjej11B10-19426</strain>
    </source>
</reference>
<evidence type="ECO:0000313" key="7">
    <source>
        <dbReference type="Proteomes" id="UP000824014"/>
    </source>
</evidence>
<dbReference type="InterPro" id="IPR029026">
    <property type="entry name" value="tRNA_m1G_MTases_N"/>
</dbReference>
<evidence type="ECO:0000256" key="2">
    <source>
        <dbReference type="ARBA" id="ARBA00022679"/>
    </source>
</evidence>
<dbReference type="EC" id="2.1.1.177" evidence="5"/>
<dbReference type="Gene3D" id="3.40.1280.10">
    <property type="match status" value="1"/>
</dbReference>
<comment type="function">
    <text evidence="5">Specifically methylates the pseudouridine at position 1915 (m3Psi1915) in 23S rRNA.</text>
</comment>
<feature type="binding site" evidence="5">
    <location>
        <begin position="124"/>
        <end position="129"/>
    </location>
    <ligand>
        <name>S-adenosyl-L-methionine</name>
        <dbReference type="ChEBI" id="CHEBI:59789"/>
    </ligand>
</feature>
<keyword evidence="5" id="KW-0698">rRNA processing</keyword>
<organism evidence="6 7">
    <name type="scientific">Candidatus Tidjanibacter faecipullorum</name>
    <dbReference type="NCBI Taxonomy" id="2838766"/>
    <lineage>
        <taxon>Bacteria</taxon>
        <taxon>Pseudomonadati</taxon>
        <taxon>Bacteroidota</taxon>
        <taxon>Bacteroidia</taxon>
        <taxon>Bacteroidales</taxon>
        <taxon>Rikenellaceae</taxon>
        <taxon>Tidjanibacter</taxon>
    </lineage>
</organism>
<comment type="subcellular location">
    <subcellularLocation>
        <location evidence="5">Cytoplasm</location>
    </subcellularLocation>
</comment>
<dbReference type="EMBL" id="DXCC01000023">
    <property type="protein sequence ID" value="HIZ15620.1"/>
    <property type="molecule type" value="Genomic_DNA"/>
</dbReference>
<dbReference type="GO" id="GO:0005737">
    <property type="term" value="C:cytoplasm"/>
    <property type="evidence" value="ECO:0007669"/>
    <property type="project" value="UniProtKB-SubCell"/>
</dbReference>
<keyword evidence="3 5" id="KW-0949">S-adenosyl-L-methionine</keyword>
<dbReference type="PANTHER" id="PTHR33603">
    <property type="entry name" value="METHYLTRANSFERASE"/>
    <property type="match status" value="1"/>
</dbReference>
<feature type="binding site" evidence="5">
    <location>
        <position position="105"/>
    </location>
    <ligand>
        <name>S-adenosyl-L-methionine</name>
        <dbReference type="ChEBI" id="CHEBI:59789"/>
    </ligand>
</feature>
<gene>
    <name evidence="5 6" type="primary">rlmH</name>
    <name evidence="6" type="ORF">H9816_06900</name>
</gene>
<dbReference type="InterPro" id="IPR029028">
    <property type="entry name" value="Alpha/beta_knot_MTases"/>
</dbReference>
<keyword evidence="2 5" id="KW-0808">Transferase</keyword>
<dbReference type="CDD" id="cd18081">
    <property type="entry name" value="RlmH-like"/>
    <property type="match status" value="1"/>
</dbReference>
<evidence type="ECO:0000256" key="3">
    <source>
        <dbReference type="ARBA" id="ARBA00022691"/>
    </source>
</evidence>
<comment type="similarity">
    <text evidence="4 5">Belongs to the RNA methyltransferase RlmH family.</text>
</comment>
<evidence type="ECO:0000313" key="6">
    <source>
        <dbReference type="EMBL" id="HIZ15620.1"/>
    </source>
</evidence>
<sequence>MDIDLIAIGKTDAPEIAALIADYAKRIGRYAKFSVVFLPDVRTSRKLPAEQQKQSEGELLLRQFGPGDTVVLLDEKGEEMRSVEFASWLERRLAAGGRRICFVIGGPYGFSKAVYDRADALLSLSRMTFSHQIIRAIFAEQLYRAFSIIHNTPYHHE</sequence>
<evidence type="ECO:0000256" key="5">
    <source>
        <dbReference type="HAMAP-Rule" id="MF_00658"/>
    </source>
</evidence>
<dbReference type="PANTHER" id="PTHR33603:SF1">
    <property type="entry name" value="RIBOSOMAL RNA LARGE SUBUNIT METHYLTRANSFERASE H"/>
    <property type="match status" value="1"/>
</dbReference>
<protein>
    <recommendedName>
        <fullName evidence="5">Ribosomal RNA large subunit methyltransferase H</fullName>
        <ecNumber evidence="5">2.1.1.177</ecNumber>
    </recommendedName>
    <alternativeName>
        <fullName evidence="5">23S rRNA (pseudouridine1915-N3)-methyltransferase</fullName>
    </alternativeName>
    <alternativeName>
        <fullName evidence="5">23S rRNA m3Psi1915 methyltransferase</fullName>
    </alternativeName>
    <alternativeName>
        <fullName evidence="5">rRNA (pseudouridine-N3-)-methyltransferase RlmH</fullName>
    </alternativeName>
</protein>
<comment type="subunit">
    <text evidence="5">Homodimer.</text>
</comment>
<dbReference type="HAMAP" id="MF_00658">
    <property type="entry name" value="23SrRNA_methyltr_H"/>
    <property type="match status" value="1"/>
</dbReference>
<dbReference type="GO" id="GO:0070038">
    <property type="term" value="F:rRNA (pseudouridine-N3-)-methyltransferase activity"/>
    <property type="evidence" value="ECO:0007669"/>
    <property type="project" value="UniProtKB-UniRule"/>
</dbReference>